<sequence>MYSKAVFWKIANFSQADLRHSLYAKVASLFVSSRSEIKSFEPCPIVSTANMLPESAMAGPTKRRAQVEKDPKQDSSKGSSSKSREATQVSVPKSIPRLDGNRDPSIKVPAIEYTRPTDLKNISEFLGIAGWYTARGAPLLGLSTHHTHSEYLFEIHFPLICLFKPPIPFASMSLQHGNHRLMQDTSNFRPRHANIGFDGGFKIKIPHALPARPKNFNAYGKECAVTLNTFNVTKAPDTIVHQYDLNYTGDALDYTKRVLLKKIWNSKGVKAELGEPANLWVWDGNKLAWSSKKLEREEFRIAVDLDQEEGRPTKAGARGNKHTIHLRRTRQVDFHHLTAFLNGQAAWSNECIDTINFLDHVMRESPSQKYTQIKKSFFQRGEQRFDLGGGVEAFKGVFASLRPVLDDKFNKSLSVNVDVANGTFWRSQDLTRAIAQAFNCSPPQFVATFKNSLRDWKSSVLKKDLRRFSKVGVSATHVNPPTQWTIDEFVNMDATRATFTDPDDRSKKITVADYFLKKYKIRVISGVPVVRMTKKIRKEPVYMPIDVLRIDPNQRYNVKLSDTQTSNMIKFAVTLPKDRWAAVQHGVRLLDWANDPYLLHYGLKVNTEAARVKARVLPSPVVKFGAGSKEATINPKDMIQGRWRLDGRKFAIINKDRPLKAWGVCCIQGRGAPNSVAVGAFFQKFVQVFEAHGGIVSSHPQHGKAPWMGPGNLADGGELVQKAWNSTGNKYSTPPNFLFFIVNDRNVDVYRRIKKSCDIRFGVASQVLQAKHVMSASPQYISNVCMKVNAKLGGATCVAESALIPRIAKLNAYNTNTMVVGADVSHPAPGAGSSEAASFAAITMSADPRFVRYWAEVQTNGNRVEMVTTSNIDDHFGAMAKVWIQRIGKGLAPDRVLYIRDGVSEGQYAAVLEEEVNDMKQCFKKLGCKVIPKFTVVIAGKRHHIRFFPDPGKGDRNNNPLPGTLVESGCTHPFEFDFYLCSHVAIKGTARPIHYQCILNEGNWLAAELQQFIFEHSYHYVRSTTPVSLHPAVYYAHLAADRSRAHLNDSPVSSGKKETKAEQKTQTGSSSKPAVEIAPLMPLQNSRGLKDVMWYI</sequence>
<evidence type="ECO:0000259" key="3">
    <source>
        <dbReference type="PROSITE" id="PS50822"/>
    </source>
</evidence>
<dbReference type="InterPro" id="IPR012337">
    <property type="entry name" value="RNaseH-like_sf"/>
</dbReference>
<evidence type="ECO:0000313" key="5">
    <source>
        <dbReference type="Proteomes" id="UP000002668"/>
    </source>
</evidence>
<dbReference type="Pfam" id="PF02170">
    <property type="entry name" value="PAZ"/>
    <property type="match status" value="1"/>
</dbReference>
<dbReference type="eggNOG" id="KOG1041">
    <property type="taxonomic scope" value="Eukaryota"/>
</dbReference>
<protein>
    <recommendedName>
        <fullName evidence="6">Piwi domain-containing protein</fullName>
    </recommendedName>
</protein>
<evidence type="ECO:0000256" key="1">
    <source>
        <dbReference type="SAM" id="MobiDB-lite"/>
    </source>
</evidence>
<dbReference type="CDD" id="cd02846">
    <property type="entry name" value="PAZ_argonaute_like"/>
    <property type="match status" value="1"/>
</dbReference>
<dbReference type="STRING" id="985895.E5A3U2"/>
<dbReference type="InterPro" id="IPR003100">
    <property type="entry name" value="PAZ_dom"/>
</dbReference>
<evidence type="ECO:0000259" key="2">
    <source>
        <dbReference type="PROSITE" id="PS50821"/>
    </source>
</evidence>
<dbReference type="Pfam" id="PF08699">
    <property type="entry name" value="ArgoL1"/>
    <property type="match status" value="1"/>
</dbReference>
<keyword evidence="5" id="KW-1185">Reference proteome</keyword>
<dbReference type="PANTHER" id="PTHR22891">
    <property type="entry name" value="EUKARYOTIC TRANSLATION INITIATION FACTOR 2C"/>
    <property type="match status" value="1"/>
</dbReference>
<dbReference type="OMA" id="CFAQQQH"/>
<dbReference type="Gene3D" id="2.170.260.10">
    <property type="entry name" value="paz domain"/>
    <property type="match status" value="1"/>
</dbReference>
<gene>
    <name evidence="4" type="ORF">LEMA_P097140.1</name>
</gene>
<dbReference type="VEuPathDB" id="FungiDB:LEMA_P097140.1"/>
<dbReference type="InterPro" id="IPR032474">
    <property type="entry name" value="Argonaute_N"/>
</dbReference>
<feature type="region of interest" description="Disordered" evidence="1">
    <location>
        <begin position="1046"/>
        <end position="1076"/>
    </location>
</feature>
<organism evidence="5">
    <name type="scientific">Leptosphaeria maculans (strain JN3 / isolate v23.1.3 / race Av1-4-5-6-7-8)</name>
    <name type="common">Blackleg fungus</name>
    <name type="synonym">Phoma lingam</name>
    <dbReference type="NCBI Taxonomy" id="985895"/>
    <lineage>
        <taxon>Eukaryota</taxon>
        <taxon>Fungi</taxon>
        <taxon>Dikarya</taxon>
        <taxon>Ascomycota</taxon>
        <taxon>Pezizomycotina</taxon>
        <taxon>Dothideomycetes</taxon>
        <taxon>Pleosporomycetidae</taxon>
        <taxon>Pleosporales</taxon>
        <taxon>Pleosporineae</taxon>
        <taxon>Leptosphaeriaceae</taxon>
        <taxon>Plenodomus</taxon>
        <taxon>Plenodomus lingam/Leptosphaeria maculans species complex</taxon>
    </lineage>
</organism>
<evidence type="ECO:0008006" key="6">
    <source>
        <dbReference type="Google" id="ProtNLM"/>
    </source>
</evidence>
<reference evidence="5" key="1">
    <citation type="journal article" date="2011" name="Nat. Commun.">
        <title>Effector diversification within compartments of the Leptosphaeria maculans genome affected by Repeat-Induced Point mutations.</title>
        <authorList>
            <person name="Rouxel T."/>
            <person name="Grandaubert J."/>
            <person name="Hane J.K."/>
            <person name="Hoede C."/>
            <person name="van de Wouw A.P."/>
            <person name="Couloux A."/>
            <person name="Dominguez V."/>
            <person name="Anthouard V."/>
            <person name="Bally P."/>
            <person name="Bourras S."/>
            <person name="Cozijnsen A.J."/>
            <person name="Ciuffetti L.M."/>
            <person name="Degrave A."/>
            <person name="Dilmaghani A."/>
            <person name="Duret L."/>
            <person name="Fudal I."/>
            <person name="Goodwin S.B."/>
            <person name="Gout L."/>
            <person name="Glaser N."/>
            <person name="Linglin J."/>
            <person name="Kema G.H.J."/>
            <person name="Lapalu N."/>
            <person name="Lawrence C.B."/>
            <person name="May K."/>
            <person name="Meyer M."/>
            <person name="Ollivier B."/>
            <person name="Poulain J."/>
            <person name="Schoch C.L."/>
            <person name="Simon A."/>
            <person name="Spatafora J.W."/>
            <person name="Stachowiak A."/>
            <person name="Turgeon B.G."/>
            <person name="Tyler B.M."/>
            <person name="Vincent D."/>
            <person name="Weissenbach J."/>
            <person name="Amselem J."/>
            <person name="Quesneville H."/>
            <person name="Oliver R.P."/>
            <person name="Wincker P."/>
            <person name="Balesdent M.-H."/>
            <person name="Howlett B.J."/>
        </authorList>
    </citation>
    <scope>NUCLEOTIDE SEQUENCE [LARGE SCALE GENOMIC DNA]</scope>
    <source>
        <strain evidence="5">JN3 / isolate v23.1.3 / race Av1-4-5-6-7-8</strain>
    </source>
</reference>
<proteinExistence type="predicted"/>
<dbReference type="SMART" id="SM00950">
    <property type="entry name" value="Piwi"/>
    <property type="match status" value="1"/>
</dbReference>
<feature type="domain" description="PAZ" evidence="2">
    <location>
        <begin position="445"/>
        <end position="552"/>
    </location>
</feature>
<dbReference type="OrthoDB" id="10252740at2759"/>
<dbReference type="PROSITE" id="PS50821">
    <property type="entry name" value="PAZ"/>
    <property type="match status" value="1"/>
</dbReference>
<dbReference type="SUPFAM" id="SSF53098">
    <property type="entry name" value="Ribonuclease H-like"/>
    <property type="match status" value="1"/>
</dbReference>
<dbReference type="Pfam" id="PF02171">
    <property type="entry name" value="Piwi"/>
    <property type="match status" value="1"/>
</dbReference>
<dbReference type="InterPro" id="IPR036085">
    <property type="entry name" value="PAZ_dom_sf"/>
</dbReference>
<dbReference type="SUPFAM" id="SSF101690">
    <property type="entry name" value="PAZ domain"/>
    <property type="match status" value="1"/>
</dbReference>
<name>E5A3U2_LEPMJ</name>
<feature type="compositionally biased region" description="Basic and acidic residues" evidence="1">
    <location>
        <begin position="65"/>
        <end position="75"/>
    </location>
</feature>
<dbReference type="Pfam" id="PF16488">
    <property type="entry name" value="ArgoL2"/>
    <property type="match status" value="1"/>
</dbReference>
<dbReference type="EMBL" id="FP929133">
    <property type="protein sequence ID" value="CBX98305.1"/>
    <property type="molecule type" value="Genomic_DNA"/>
</dbReference>
<dbReference type="CDD" id="cd04657">
    <property type="entry name" value="Piwi_ago-like"/>
    <property type="match status" value="1"/>
</dbReference>
<dbReference type="Gene3D" id="3.40.50.2300">
    <property type="match status" value="1"/>
</dbReference>
<dbReference type="InterPro" id="IPR003165">
    <property type="entry name" value="Piwi"/>
</dbReference>
<dbReference type="GO" id="GO:0003723">
    <property type="term" value="F:RNA binding"/>
    <property type="evidence" value="ECO:0007669"/>
    <property type="project" value="InterPro"/>
</dbReference>
<dbReference type="Pfam" id="PF16486">
    <property type="entry name" value="ArgoN"/>
    <property type="match status" value="1"/>
</dbReference>
<dbReference type="Proteomes" id="UP000002668">
    <property type="component" value="Genome"/>
</dbReference>
<dbReference type="InterPro" id="IPR014811">
    <property type="entry name" value="ArgoL1"/>
</dbReference>
<dbReference type="InterPro" id="IPR032472">
    <property type="entry name" value="ArgoL2"/>
</dbReference>
<accession>E5A3U2</accession>
<dbReference type="SMART" id="SM01163">
    <property type="entry name" value="DUF1785"/>
    <property type="match status" value="1"/>
</dbReference>
<dbReference type="Gene3D" id="3.30.420.10">
    <property type="entry name" value="Ribonuclease H-like superfamily/Ribonuclease H"/>
    <property type="match status" value="1"/>
</dbReference>
<feature type="region of interest" description="Disordered" evidence="1">
    <location>
        <begin position="51"/>
        <end position="103"/>
    </location>
</feature>
<evidence type="ECO:0000313" key="4">
    <source>
        <dbReference type="EMBL" id="CBX98305.1"/>
    </source>
</evidence>
<dbReference type="AlphaFoldDB" id="E5A3U2"/>
<dbReference type="InParanoid" id="E5A3U2"/>
<feature type="domain" description="Piwi" evidence="3">
    <location>
        <begin position="737"/>
        <end position="1048"/>
    </location>
</feature>
<dbReference type="InterPro" id="IPR036397">
    <property type="entry name" value="RNaseH_sf"/>
</dbReference>
<dbReference type="PROSITE" id="PS50822">
    <property type="entry name" value="PIWI"/>
    <property type="match status" value="1"/>
</dbReference>
<dbReference type="HOGENOM" id="CLU_004544_4_3_1"/>
<dbReference type="InterPro" id="IPR045246">
    <property type="entry name" value="Piwi_ago-like"/>
</dbReference>